<dbReference type="InterPro" id="IPR044043">
    <property type="entry name" value="VanA_C_cat"/>
</dbReference>
<dbReference type="EMBL" id="NQYH01000002">
    <property type="protein sequence ID" value="RIY41763.1"/>
    <property type="molecule type" value="Genomic_DNA"/>
</dbReference>
<dbReference type="Pfam" id="PF19112">
    <property type="entry name" value="VanA_C"/>
    <property type="match status" value="1"/>
</dbReference>
<dbReference type="PANTHER" id="PTHR21266:SF60">
    <property type="entry name" value="3-KETOSTEROID-9-ALPHA-MONOOXYGENASE, OXYGENASE COMPONENT"/>
    <property type="match status" value="1"/>
</dbReference>
<evidence type="ECO:0000259" key="6">
    <source>
        <dbReference type="PROSITE" id="PS51296"/>
    </source>
</evidence>
<proteinExistence type="predicted"/>
<dbReference type="OrthoDB" id="9769355at2"/>
<evidence type="ECO:0000256" key="4">
    <source>
        <dbReference type="ARBA" id="ARBA00023004"/>
    </source>
</evidence>
<evidence type="ECO:0000256" key="5">
    <source>
        <dbReference type="ARBA" id="ARBA00023014"/>
    </source>
</evidence>
<comment type="caution">
    <text evidence="7">The sequence shown here is derived from an EMBL/GenBank/DDBJ whole genome shotgun (WGS) entry which is preliminary data.</text>
</comment>
<organism evidence="7 8">
    <name type="scientific">Neopusillimonas maritima</name>
    <dbReference type="NCBI Taxonomy" id="2026239"/>
    <lineage>
        <taxon>Bacteria</taxon>
        <taxon>Pseudomonadati</taxon>
        <taxon>Pseudomonadota</taxon>
        <taxon>Betaproteobacteria</taxon>
        <taxon>Burkholderiales</taxon>
        <taxon>Alcaligenaceae</taxon>
        <taxon>Neopusillimonas</taxon>
    </lineage>
</organism>
<keyword evidence="2" id="KW-0479">Metal-binding</keyword>
<sequence>MSTATANRAETEAQVEKILTDGLKDYWHAICPSHFVKDTPVSLRRLGRKLVLWRDADNKVHCLEDHCPHRGAPLSFGIPLGNKIACGYHGVEVSCDGTVVSVPGNPGCKLEGSRPTRAFHIQESAGAIFMYNSSENIDEPPPLVLPEQLTSGEYSAFLCYTEWRGGYRYVIDNVMDPMHGTYLHKQSHSMSVGARSAEFQLRDTDTGFIFEKAGQRDVNFDWSEWADTGLIWLRLEIPYPKTGGPGGNFGIIGCYTPISPDITAVFHWRVRKVEGWQRDAWRFLYKNRLEARHWTVLEQDRVVLEQMESDANQREHLYQHDVGVTRARRQLRKLATDQLNRGVL</sequence>
<keyword evidence="4" id="KW-0408">Iron</keyword>
<gene>
    <name evidence="7" type="ORF">CJP73_04790</name>
</gene>
<accession>A0A3A1YU41</accession>
<keyword evidence="1" id="KW-0001">2Fe-2S</keyword>
<keyword evidence="3" id="KW-0560">Oxidoreductase</keyword>
<dbReference type="PROSITE" id="PS51296">
    <property type="entry name" value="RIESKE"/>
    <property type="match status" value="1"/>
</dbReference>
<evidence type="ECO:0000256" key="1">
    <source>
        <dbReference type="ARBA" id="ARBA00022714"/>
    </source>
</evidence>
<evidence type="ECO:0000313" key="7">
    <source>
        <dbReference type="EMBL" id="RIY41763.1"/>
    </source>
</evidence>
<keyword evidence="7" id="KW-0223">Dioxygenase</keyword>
<keyword evidence="5" id="KW-0411">Iron-sulfur</keyword>
<dbReference type="InterPro" id="IPR036922">
    <property type="entry name" value="Rieske_2Fe-2S_sf"/>
</dbReference>
<reference evidence="7 8" key="1">
    <citation type="submission" date="2017-08" db="EMBL/GenBank/DDBJ databases">
        <title>Pusillimonas indicus sp. nov., a member of the family Alcaligenaceae isolated from surface seawater.</title>
        <authorList>
            <person name="Li J."/>
        </authorList>
    </citation>
    <scope>NUCLEOTIDE SEQUENCE [LARGE SCALE GENOMIC DNA]</scope>
    <source>
        <strain evidence="7 8">L52-1-41</strain>
    </source>
</reference>
<feature type="domain" description="Rieske" evidence="6">
    <location>
        <begin position="27"/>
        <end position="130"/>
    </location>
</feature>
<dbReference type="Gene3D" id="2.102.10.10">
    <property type="entry name" value="Rieske [2Fe-2S] iron-sulphur domain"/>
    <property type="match status" value="1"/>
</dbReference>
<dbReference type="RefSeq" id="WP_114421684.1">
    <property type="nucleotide sequence ID" value="NZ_NQYH01000002.1"/>
</dbReference>
<dbReference type="GO" id="GO:0051537">
    <property type="term" value="F:2 iron, 2 sulfur cluster binding"/>
    <property type="evidence" value="ECO:0007669"/>
    <property type="project" value="UniProtKB-KW"/>
</dbReference>
<dbReference type="GO" id="GO:0046872">
    <property type="term" value="F:metal ion binding"/>
    <property type="evidence" value="ECO:0007669"/>
    <property type="project" value="UniProtKB-KW"/>
</dbReference>
<name>A0A3A1YU41_9BURK</name>
<dbReference type="GO" id="GO:0051213">
    <property type="term" value="F:dioxygenase activity"/>
    <property type="evidence" value="ECO:0007669"/>
    <property type="project" value="UniProtKB-KW"/>
</dbReference>
<dbReference type="Pfam" id="PF00355">
    <property type="entry name" value="Rieske"/>
    <property type="match status" value="1"/>
</dbReference>
<evidence type="ECO:0000256" key="2">
    <source>
        <dbReference type="ARBA" id="ARBA00022723"/>
    </source>
</evidence>
<dbReference type="Proteomes" id="UP000266206">
    <property type="component" value="Unassembled WGS sequence"/>
</dbReference>
<dbReference type="SUPFAM" id="SSF55961">
    <property type="entry name" value="Bet v1-like"/>
    <property type="match status" value="1"/>
</dbReference>
<evidence type="ECO:0000313" key="8">
    <source>
        <dbReference type="Proteomes" id="UP000266206"/>
    </source>
</evidence>
<dbReference type="Gene3D" id="3.90.380.10">
    <property type="entry name" value="Naphthalene 1,2-dioxygenase Alpha Subunit, Chain A, domain 1"/>
    <property type="match status" value="1"/>
</dbReference>
<dbReference type="InterPro" id="IPR017941">
    <property type="entry name" value="Rieske_2Fe-2S"/>
</dbReference>
<dbReference type="SUPFAM" id="SSF50022">
    <property type="entry name" value="ISP domain"/>
    <property type="match status" value="1"/>
</dbReference>
<dbReference type="InterPro" id="IPR050584">
    <property type="entry name" value="Cholesterol_7-desaturase"/>
</dbReference>
<dbReference type="AlphaFoldDB" id="A0A3A1YU41"/>
<evidence type="ECO:0000256" key="3">
    <source>
        <dbReference type="ARBA" id="ARBA00023002"/>
    </source>
</evidence>
<protein>
    <submittedName>
        <fullName evidence="7">3-phenylpropionate dioxygenase</fullName>
    </submittedName>
</protein>
<dbReference type="PANTHER" id="PTHR21266">
    <property type="entry name" value="IRON-SULFUR DOMAIN CONTAINING PROTEIN"/>
    <property type="match status" value="1"/>
</dbReference>